<name>A0A162PVC4_PHYB8</name>
<feature type="non-terminal residue" evidence="3">
    <location>
        <position position="1"/>
    </location>
</feature>
<sequence>LLAQMEQLNSANVNDPKAQIILNLKRQTIRKSLSLHNKGDDYDWDFWAFAICDFEQASKNQPLLISNVRRGIPPSLRGMVWQLLAETKELDLETQYMNLLKKSSPYEKMIQRDLARTFPGHTFFKERDGLGQEGLYNVVRAYSMYDQEVGYCQGLAFIVGPLLLNMPDEEAFSVLVQLMSKHSLRGHFTPDMEGLHMRLFQFEALVAEHLPHVSRHLEQQGVGSTMYASQWFMTLFAYKFPLNLVYRIYDVLLAEGIVSIFKFSIALLKHNQAVILGLDFEHLLDFLKNGLFEKYKDDDRRLVDDAGVLEIPSRRLAQLEKDHKTQSVKEAANARVLEELQR</sequence>
<dbReference type="GeneID" id="29000941"/>
<dbReference type="PANTHER" id="PTHR47219">
    <property type="entry name" value="RAB GTPASE-ACTIVATING PROTEIN 1-LIKE"/>
    <property type="match status" value="1"/>
</dbReference>
<dbReference type="VEuPathDB" id="FungiDB:PHYBLDRAFT_3461"/>
<dbReference type="InParanoid" id="A0A162PVC4"/>
<evidence type="ECO:0000259" key="2">
    <source>
        <dbReference type="PROSITE" id="PS50086"/>
    </source>
</evidence>
<dbReference type="InterPro" id="IPR050302">
    <property type="entry name" value="Rab_GAP_TBC_domain"/>
</dbReference>
<dbReference type="FunFam" id="1.10.472.80:FF:000027">
    <property type="entry name" value="GTPase activating protein (Evi5)"/>
    <property type="match status" value="1"/>
</dbReference>
<dbReference type="Proteomes" id="UP000077315">
    <property type="component" value="Unassembled WGS sequence"/>
</dbReference>
<dbReference type="GO" id="GO:0031267">
    <property type="term" value="F:small GTPase binding"/>
    <property type="evidence" value="ECO:0007669"/>
    <property type="project" value="TreeGrafter"/>
</dbReference>
<dbReference type="STRING" id="763407.A0A162PVC4"/>
<dbReference type="SMART" id="SM00164">
    <property type="entry name" value="TBC"/>
    <property type="match status" value="1"/>
</dbReference>
<proteinExistence type="predicted"/>
<protein>
    <recommendedName>
        <fullName evidence="2">Rab-GAP TBC domain-containing protein</fullName>
    </recommendedName>
</protein>
<reference evidence="4" key="1">
    <citation type="submission" date="2015-06" db="EMBL/GenBank/DDBJ databases">
        <title>Expansion of signal transduction pathways in fungi by whole-genome duplication.</title>
        <authorList>
            <consortium name="DOE Joint Genome Institute"/>
            <person name="Corrochano L.M."/>
            <person name="Kuo A."/>
            <person name="Marcet-Houben M."/>
            <person name="Polaino S."/>
            <person name="Salamov A."/>
            <person name="Villalobos J.M."/>
            <person name="Alvarez M.I."/>
            <person name="Avalos J."/>
            <person name="Benito E.P."/>
            <person name="Benoit I."/>
            <person name="Burger G."/>
            <person name="Camino L.P."/>
            <person name="Canovas D."/>
            <person name="Cerda-Olmedo E."/>
            <person name="Cheng J.-F."/>
            <person name="Dominguez A."/>
            <person name="Elias M."/>
            <person name="Eslava A.P."/>
            <person name="Glaser F."/>
            <person name="Grimwood J."/>
            <person name="Gutierrez G."/>
            <person name="Heitman J."/>
            <person name="Henrissat B."/>
            <person name="Iturriaga E.A."/>
            <person name="Lang B.F."/>
            <person name="Lavin J.L."/>
            <person name="Lee S."/>
            <person name="Li W."/>
            <person name="Lindquist E."/>
            <person name="Lopez-Garcia S."/>
            <person name="Luque E.M."/>
            <person name="Marcos A.T."/>
            <person name="Martin J."/>
            <person name="McCluskey K."/>
            <person name="Medina H.R."/>
            <person name="Miralles-Duran A."/>
            <person name="Miyazaki A."/>
            <person name="Munoz-Torres E."/>
            <person name="Oguiza J.A."/>
            <person name="Ohm R."/>
            <person name="Olmedo M."/>
            <person name="Orejas M."/>
            <person name="Ortiz-Castellanos L."/>
            <person name="Pisabarro A.G."/>
            <person name="Rodriguez-Romero J."/>
            <person name="Ruiz-Herrera J."/>
            <person name="Ruiz-Vazquez R."/>
            <person name="Sanz C."/>
            <person name="Schackwitz W."/>
            <person name="Schmutz J."/>
            <person name="Shahriari M."/>
            <person name="Shelest E."/>
            <person name="Silva-Franco F."/>
            <person name="Soanes D."/>
            <person name="Syed K."/>
            <person name="Tagua V.G."/>
            <person name="Talbot N.J."/>
            <person name="Thon M."/>
            <person name="De vries R.P."/>
            <person name="Wiebenga A."/>
            <person name="Yadav J.S."/>
            <person name="Braun E.L."/>
            <person name="Baker S."/>
            <person name="Garre V."/>
            <person name="Horwitz B."/>
            <person name="Torres-Martinez S."/>
            <person name="Idnurm A."/>
            <person name="Herrera-Estrella A."/>
            <person name="Gabaldon T."/>
            <person name="Grigoriev I.V."/>
        </authorList>
    </citation>
    <scope>NUCLEOTIDE SEQUENCE [LARGE SCALE GENOMIC DNA]</scope>
    <source>
        <strain evidence="4">NRRL 1555(-)</strain>
    </source>
</reference>
<dbReference type="FunFam" id="1.10.8.270:FF:000001">
    <property type="entry name" value="TBC1 domain family member 1"/>
    <property type="match status" value="1"/>
</dbReference>
<dbReference type="GO" id="GO:0005096">
    <property type="term" value="F:GTPase activator activity"/>
    <property type="evidence" value="ECO:0007669"/>
    <property type="project" value="UniProtKB-KW"/>
</dbReference>
<dbReference type="Pfam" id="PF23436">
    <property type="entry name" value="RabGap-TBC_2"/>
    <property type="match status" value="1"/>
</dbReference>
<keyword evidence="4" id="KW-1185">Reference proteome</keyword>
<dbReference type="OrthoDB" id="295078at2759"/>
<evidence type="ECO:0000313" key="4">
    <source>
        <dbReference type="Proteomes" id="UP000077315"/>
    </source>
</evidence>
<dbReference type="PROSITE" id="PS50086">
    <property type="entry name" value="TBC_RABGAP"/>
    <property type="match status" value="1"/>
</dbReference>
<evidence type="ECO:0000313" key="3">
    <source>
        <dbReference type="EMBL" id="OAD74376.1"/>
    </source>
</evidence>
<dbReference type="Gene3D" id="1.10.8.270">
    <property type="entry name" value="putative rabgap domain of human tbc1 domain family member 14 like domains"/>
    <property type="match status" value="1"/>
</dbReference>
<dbReference type="SUPFAM" id="SSF47923">
    <property type="entry name" value="Ypt/Rab-GAP domain of gyp1p"/>
    <property type="match status" value="2"/>
</dbReference>
<feature type="non-terminal residue" evidence="3">
    <location>
        <position position="342"/>
    </location>
</feature>
<dbReference type="RefSeq" id="XP_018292416.1">
    <property type="nucleotide sequence ID" value="XM_018440035.1"/>
</dbReference>
<dbReference type="InterPro" id="IPR035969">
    <property type="entry name" value="Rab-GAP_TBC_sf"/>
</dbReference>
<accession>A0A162PVC4</accession>
<feature type="domain" description="Rab-GAP TBC" evidence="2">
    <location>
        <begin position="71"/>
        <end position="256"/>
    </location>
</feature>
<organism evidence="3 4">
    <name type="scientific">Phycomyces blakesleeanus (strain ATCC 8743b / DSM 1359 / FGSC 10004 / NBRC 33097 / NRRL 1555)</name>
    <dbReference type="NCBI Taxonomy" id="763407"/>
    <lineage>
        <taxon>Eukaryota</taxon>
        <taxon>Fungi</taxon>
        <taxon>Fungi incertae sedis</taxon>
        <taxon>Mucoromycota</taxon>
        <taxon>Mucoromycotina</taxon>
        <taxon>Mucoromycetes</taxon>
        <taxon>Mucorales</taxon>
        <taxon>Phycomycetaceae</taxon>
        <taxon>Phycomyces</taxon>
    </lineage>
</organism>
<dbReference type="Gene3D" id="1.10.472.80">
    <property type="entry name" value="Ypt/Rab-GAP domain of gyp1p, domain 3"/>
    <property type="match status" value="1"/>
</dbReference>
<dbReference type="EMBL" id="KV440979">
    <property type="protein sequence ID" value="OAD74376.1"/>
    <property type="molecule type" value="Genomic_DNA"/>
</dbReference>
<evidence type="ECO:0000256" key="1">
    <source>
        <dbReference type="ARBA" id="ARBA00022468"/>
    </source>
</evidence>
<dbReference type="AlphaFoldDB" id="A0A162PVC4"/>
<dbReference type="PANTHER" id="PTHR47219:SF22">
    <property type="entry name" value="RAB-GAP TBC DOMAIN-CONTAINING PROTEIN"/>
    <property type="match status" value="1"/>
</dbReference>
<dbReference type="InterPro" id="IPR000195">
    <property type="entry name" value="Rab-GAP-TBC_dom"/>
</dbReference>
<keyword evidence="1" id="KW-0343">GTPase activation</keyword>
<dbReference type="Gene3D" id="1.10.10.750">
    <property type="entry name" value="Ypt/Rab-GAP domain of gyp1p, domain 1"/>
    <property type="match status" value="1"/>
</dbReference>
<gene>
    <name evidence="3" type="ORF">PHYBLDRAFT_3461</name>
</gene>